<dbReference type="Proteomes" id="UP000291088">
    <property type="component" value="Unassembled WGS sequence"/>
</dbReference>
<dbReference type="EMBL" id="SDVB01000238">
    <property type="protein sequence ID" value="RYC12326.1"/>
    <property type="molecule type" value="Genomic_DNA"/>
</dbReference>
<name>A0A4Q2T127_9HYPH</name>
<protein>
    <recommendedName>
        <fullName evidence="4">Lipoprotein</fullName>
    </recommendedName>
</protein>
<evidence type="ECO:0000313" key="2">
    <source>
        <dbReference type="EMBL" id="RYC12326.1"/>
    </source>
</evidence>
<dbReference type="RefSeq" id="WP_129332747.1">
    <property type="nucleotide sequence ID" value="NZ_SDVB01000238.1"/>
</dbReference>
<sequence>MFLRFCHAAIALLLSVLLSSCGMAGAGFFTPRKVYDVRDLTVLADVRVPKAVIIGTDSRIAAAIAATVPRPEAPPVVLSVRIGSYRPDISPLNRRSEATVTVTAVSVIDGSPVAIATFPVTSGTENPDFEAEALAEAAAARIRSLFVLSMPSARQ</sequence>
<dbReference type="OrthoDB" id="8372022at2"/>
<feature type="chain" id="PRO_5020377172" description="Lipoprotein" evidence="1">
    <location>
        <begin position="25"/>
        <end position="155"/>
    </location>
</feature>
<evidence type="ECO:0000313" key="3">
    <source>
        <dbReference type="Proteomes" id="UP000291088"/>
    </source>
</evidence>
<keyword evidence="3" id="KW-1185">Reference proteome</keyword>
<keyword evidence="1" id="KW-0732">Signal</keyword>
<organism evidence="2 3">
    <name type="scientific">Ciceribacter ferrooxidans</name>
    <dbReference type="NCBI Taxonomy" id="2509717"/>
    <lineage>
        <taxon>Bacteria</taxon>
        <taxon>Pseudomonadati</taxon>
        <taxon>Pseudomonadota</taxon>
        <taxon>Alphaproteobacteria</taxon>
        <taxon>Hyphomicrobiales</taxon>
        <taxon>Rhizobiaceae</taxon>
        <taxon>Ciceribacter</taxon>
    </lineage>
</organism>
<feature type="signal peptide" evidence="1">
    <location>
        <begin position="1"/>
        <end position="24"/>
    </location>
</feature>
<comment type="caution">
    <text evidence="2">The sequence shown here is derived from an EMBL/GenBank/DDBJ whole genome shotgun (WGS) entry which is preliminary data.</text>
</comment>
<dbReference type="AlphaFoldDB" id="A0A4Q2T127"/>
<evidence type="ECO:0000256" key="1">
    <source>
        <dbReference type="SAM" id="SignalP"/>
    </source>
</evidence>
<dbReference type="PROSITE" id="PS51257">
    <property type="entry name" value="PROKAR_LIPOPROTEIN"/>
    <property type="match status" value="1"/>
</dbReference>
<gene>
    <name evidence="2" type="ORF">EUU22_14890</name>
</gene>
<proteinExistence type="predicted"/>
<reference evidence="2 3" key="1">
    <citation type="submission" date="2019-01" db="EMBL/GenBank/DDBJ databases">
        <authorList>
            <person name="Deng T."/>
        </authorList>
    </citation>
    <scope>NUCLEOTIDE SEQUENCE [LARGE SCALE GENOMIC DNA]</scope>
    <source>
        <strain evidence="2 3">F8825</strain>
    </source>
</reference>
<evidence type="ECO:0008006" key="4">
    <source>
        <dbReference type="Google" id="ProtNLM"/>
    </source>
</evidence>
<accession>A0A4Q2T127</accession>